<dbReference type="InterPro" id="IPR029684">
    <property type="entry name" value="Schlafen"/>
</dbReference>
<dbReference type="Gene3D" id="3.30.950.30">
    <property type="entry name" value="Schlafen, AAA domain"/>
    <property type="match status" value="1"/>
</dbReference>
<dbReference type="AlphaFoldDB" id="A0A8J6DH72"/>
<dbReference type="EMBL" id="JAGFMF010012100">
    <property type="protein sequence ID" value="KAG8507590.1"/>
    <property type="molecule type" value="Genomic_DNA"/>
</dbReference>
<evidence type="ECO:0000313" key="3">
    <source>
        <dbReference type="EMBL" id="KAG8507590.1"/>
    </source>
</evidence>
<dbReference type="OrthoDB" id="10259112at2759"/>
<gene>
    <name evidence="3" type="ORF">J0S82_019631</name>
</gene>
<comment type="caution">
    <text evidence="3">The sequence shown here is derived from an EMBL/GenBank/DDBJ whole genome shotgun (WGS) entry which is preliminary data.</text>
</comment>
<dbReference type="InterPro" id="IPR007421">
    <property type="entry name" value="Schlafen_AlbA_2_dom"/>
</dbReference>
<evidence type="ECO:0000259" key="2">
    <source>
        <dbReference type="Pfam" id="PF04326"/>
    </source>
</evidence>
<feature type="compositionally biased region" description="Low complexity" evidence="1">
    <location>
        <begin position="159"/>
        <end position="179"/>
    </location>
</feature>
<sequence>MEPLPRETPPEIPGKTSPQAQVQEPLVDPEEQLLQKLPADESPPKDTSFQEARSIHTLYVGHLNPQFSVPVLACLLRDTLERLDLRVAREQIEVVKRPGKAYALVQVVIHKETLASLTLRLNLALEEHQILKELVARGKELILTEGRMSLHRREEDDNGLGPSPDVSPSPGSRLRSGPRQFSTRQPAELANTSPVWVHPRQWRGTQGRPSGTRSDSAIVNNEILGQERLFQGTFLGSETRNVEFKRGSGEYLNLTFKHHVRRYVCAFLNSEGGSLFVGVEDNGLVQGTRCSHRGEDRVRLLVDSVLQGFKPQVFPDAYSLTFIPVVTTTMTSTSLKVIRLSVHAPKAQAEPRLFETDQGEVFIRRDGSIQGPLSVHDIQEWCRQQQYYVARGLEQTTMVCAMPSPISSTPSSGHWPETTSAQTWASTMSPQKWMAELSKLETKVKALTVEKEKLEQQLQLHRPPSCVCCIL</sequence>
<dbReference type="PANTHER" id="PTHR12155">
    <property type="entry name" value="SCHLAFEN"/>
    <property type="match status" value="1"/>
</dbReference>
<reference evidence="3" key="1">
    <citation type="journal article" date="2021" name="Evol. Appl.">
        <title>The genome of the Pyrenean desman and the effects of bottlenecks and inbreeding on the genomic landscape of an endangered species.</title>
        <authorList>
            <person name="Escoda L."/>
            <person name="Castresana J."/>
        </authorList>
    </citation>
    <scope>NUCLEOTIDE SEQUENCE</scope>
    <source>
        <strain evidence="3">IBE-C5619</strain>
    </source>
</reference>
<dbReference type="Proteomes" id="UP000700334">
    <property type="component" value="Unassembled WGS sequence"/>
</dbReference>
<feature type="compositionally biased region" description="Polar residues" evidence="1">
    <location>
        <begin position="180"/>
        <end position="194"/>
    </location>
</feature>
<proteinExistence type="predicted"/>
<evidence type="ECO:0000313" key="4">
    <source>
        <dbReference type="Proteomes" id="UP000700334"/>
    </source>
</evidence>
<dbReference type="Pfam" id="PF04326">
    <property type="entry name" value="SLFN_AlbA_2"/>
    <property type="match status" value="1"/>
</dbReference>
<name>A0A8J6DH72_GALPY</name>
<dbReference type="InterPro" id="IPR038461">
    <property type="entry name" value="Schlafen_AlbA_2_dom_sf"/>
</dbReference>
<feature type="compositionally biased region" description="Polar residues" evidence="1">
    <location>
        <begin position="203"/>
        <end position="215"/>
    </location>
</feature>
<feature type="region of interest" description="Disordered" evidence="1">
    <location>
        <begin position="150"/>
        <end position="215"/>
    </location>
</feature>
<dbReference type="PANTHER" id="PTHR12155:SF29">
    <property type="entry name" value="SCHLAFEN-LIKE PROTEIN 1"/>
    <property type="match status" value="1"/>
</dbReference>
<feature type="region of interest" description="Disordered" evidence="1">
    <location>
        <begin position="1"/>
        <end position="49"/>
    </location>
</feature>
<organism evidence="3 4">
    <name type="scientific">Galemys pyrenaicus</name>
    <name type="common">Iberian desman</name>
    <name type="synonym">Pyrenean desman</name>
    <dbReference type="NCBI Taxonomy" id="202257"/>
    <lineage>
        <taxon>Eukaryota</taxon>
        <taxon>Metazoa</taxon>
        <taxon>Chordata</taxon>
        <taxon>Craniata</taxon>
        <taxon>Vertebrata</taxon>
        <taxon>Euteleostomi</taxon>
        <taxon>Mammalia</taxon>
        <taxon>Eutheria</taxon>
        <taxon>Laurasiatheria</taxon>
        <taxon>Eulipotyphla</taxon>
        <taxon>Talpidae</taxon>
        <taxon>Galemys</taxon>
    </lineage>
</organism>
<keyword evidence="4" id="KW-1185">Reference proteome</keyword>
<accession>A0A8J6DH72</accession>
<feature type="domain" description="Schlafen AlbA-2" evidence="2">
    <location>
        <begin position="238"/>
        <end position="369"/>
    </location>
</feature>
<evidence type="ECO:0000256" key="1">
    <source>
        <dbReference type="SAM" id="MobiDB-lite"/>
    </source>
</evidence>
<protein>
    <submittedName>
        <fullName evidence="3">Schlafen-like protein 1</fullName>
    </submittedName>
</protein>